<evidence type="ECO:0000256" key="2">
    <source>
        <dbReference type="ARBA" id="ARBA00022475"/>
    </source>
</evidence>
<feature type="domain" description="Protein kinase" evidence="14">
    <location>
        <begin position="795"/>
        <end position="1084"/>
    </location>
</feature>
<dbReference type="NCBIfam" id="TIGR00756">
    <property type="entry name" value="PPR"/>
    <property type="match status" value="4"/>
</dbReference>
<dbReference type="PROSITE" id="PS50011">
    <property type="entry name" value="PROTEIN_KINASE_DOM"/>
    <property type="match status" value="1"/>
</dbReference>
<evidence type="ECO:0000256" key="11">
    <source>
        <dbReference type="PROSITE-ProRule" id="PRU00708"/>
    </source>
</evidence>
<dbReference type="GO" id="GO:0005886">
    <property type="term" value="C:plasma membrane"/>
    <property type="evidence" value="ECO:0007669"/>
    <property type="project" value="UniProtKB-SubCell"/>
</dbReference>
<dbReference type="GO" id="GO:0005524">
    <property type="term" value="F:ATP binding"/>
    <property type="evidence" value="ECO:0007669"/>
    <property type="project" value="UniProtKB-KW"/>
</dbReference>
<dbReference type="Gene3D" id="3.30.200.20">
    <property type="entry name" value="Phosphorylase Kinase, domain 1"/>
    <property type="match status" value="1"/>
</dbReference>
<dbReference type="Pfam" id="PF20431">
    <property type="entry name" value="E_motif"/>
    <property type="match status" value="1"/>
</dbReference>
<protein>
    <recommendedName>
        <fullName evidence="18">Protein kinase domain-containing protein</fullName>
    </recommendedName>
</protein>
<dbReference type="PANTHER" id="PTHR45927:SF6">
    <property type="entry name" value="PROTEIN LYK5"/>
    <property type="match status" value="1"/>
</dbReference>
<feature type="repeat" description="PPR" evidence="11">
    <location>
        <begin position="325"/>
        <end position="359"/>
    </location>
</feature>
<dbReference type="PANTHER" id="PTHR45927">
    <property type="entry name" value="LYSM-DOMAIN RECEPTOR-LIKE KINASE-RELATED"/>
    <property type="match status" value="1"/>
</dbReference>
<feature type="domain" description="LysM" evidence="15">
    <location>
        <begin position="628"/>
        <end position="672"/>
    </location>
</feature>
<dbReference type="InterPro" id="IPR002885">
    <property type="entry name" value="PPR_rpt"/>
</dbReference>
<gene>
    <name evidence="16" type="ORF">B296_00046052</name>
</gene>
<evidence type="ECO:0000256" key="5">
    <source>
        <dbReference type="ARBA" id="ARBA00022737"/>
    </source>
</evidence>
<keyword evidence="9 13" id="KW-0472">Membrane</keyword>
<evidence type="ECO:0000256" key="3">
    <source>
        <dbReference type="ARBA" id="ARBA00022692"/>
    </source>
</evidence>
<dbReference type="Pfam" id="PF23446">
    <property type="entry name" value="LysM1_NFP_LYK"/>
    <property type="match status" value="1"/>
</dbReference>
<dbReference type="FunFam" id="1.25.40.10:FF:000427">
    <property type="entry name" value="Pentatricopeptide repeat-containing protein chloroplastic"/>
    <property type="match status" value="1"/>
</dbReference>
<evidence type="ECO:0000256" key="9">
    <source>
        <dbReference type="ARBA" id="ARBA00023136"/>
    </source>
</evidence>
<dbReference type="Proteomes" id="UP000287651">
    <property type="component" value="Unassembled WGS sequence"/>
</dbReference>
<evidence type="ECO:0000256" key="1">
    <source>
        <dbReference type="ARBA" id="ARBA00004162"/>
    </source>
</evidence>
<evidence type="ECO:0000259" key="14">
    <source>
        <dbReference type="PROSITE" id="PS50011"/>
    </source>
</evidence>
<dbReference type="InterPro" id="IPR036779">
    <property type="entry name" value="LysM_dom_sf"/>
</dbReference>
<feature type="transmembrane region" description="Helical" evidence="13">
    <location>
        <begin position="713"/>
        <end position="738"/>
    </location>
</feature>
<evidence type="ECO:0000256" key="12">
    <source>
        <dbReference type="SAM" id="MobiDB-lite"/>
    </source>
</evidence>
<keyword evidence="3 13" id="KW-0812">Transmembrane</keyword>
<dbReference type="CDD" id="cd00118">
    <property type="entry name" value="LysM"/>
    <property type="match status" value="1"/>
</dbReference>
<organism evidence="16 17">
    <name type="scientific">Ensete ventricosum</name>
    <name type="common">Abyssinian banana</name>
    <name type="synonym">Musa ensete</name>
    <dbReference type="NCBI Taxonomy" id="4639"/>
    <lineage>
        <taxon>Eukaryota</taxon>
        <taxon>Viridiplantae</taxon>
        <taxon>Streptophyta</taxon>
        <taxon>Embryophyta</taxon>
        <taxon>Tracheophyta</taxon>
        <taxon>Spermatophyta</taxon>
        <taxon>Magnoliopsida</taxon>
        <taxon>Liliopsida</taxon>
        <taxon>Zingiberales</taxon>
        <taxon>Musaceae</taxon>
        <taxon>Ensete</taxon>
    </lineage>
</organism>
<evidence type="ECO:0000256" key="4">
    <source>
        <dbReference type="ARBA" id="ARBA00022729"/>
    </source>
</evidence>
<feature type="repeat" description="PPR" evidence="11">
    <location>
        <begin position="122"/>
        <end position="156"/>
    </location>
</feature>
<dbReference type="InterPro" id="IPR011990">
    <property type="entry name" value="TPR-like_helical_dom_sf"/>
</dbReference>
<dbReference type="SUPFAM" id="SSF56112">
    <property type="entry name" value="Protein kinase-like (PK-like)"/>
    <property type="match status" value="1"/>
</dbReference>
<evidence type="ECO:0000256" key="7">
    <source>
        <dbReference type="ARBA" id="ARBA00022840"/>
    </source>
</evidence>
<dbReference type="InterPro" id="IPR046848">
    <property type="entry name" value="E_motif"/>
</dbReference>
<dbReference type="Gene3D" id="1.25.40.10">
    <property type="entry name" value="Tetratricopeptide repeat domain"/>
    <property type="match status" value="3"/>
</dbReference>
<dbReference type="FunFam" id="1.10.510.10:FF:000468">
    <property type="entry name" value="PTI1-like tyrosine-protein kinase 3"/>
    <property type="match status" value="1"/>
</dbReference>
<reference evidence="16 17" key="1">
    <citation type="journal article" date="2014" name="Agronomy (Basel)">
        <title>A Draft Genome Sequence for Ensete ventricosum, the Drought-Tolerant Tree Against Hunger.</title>
        <authorList>
            <person name="Harrison J."/>
            <person name="Moore K.A."/>
            <person name="Paszkiewicz K."/>
            <person name="Jones T."/>
            <person name="Grant M."/>
            <person name="Ambacheew D."/>
            <person name="Muzemil S."/>
            <person name="Studholme D.J."/>
        </authorList>
    </citation>
    <scope>NUCLEOTIDE SEQUENCE [LARGE SCALE GENOMIC DNA]</scope>
</reference>
<feature type="repeat" description="PPR" evidence="11">
    <location>
        <begin position="294"/>
        <end position="324"/>
    </location>
</feature>
<evidence type="ECO:0000313" key="17">
    <source>
        <dbReference type="Proteomes" id="UP000287651"/>
    </source>
</evidence>
<proteinExistence type="predicted"/>
<dbReference type="Pfam" id="PF01535">
    <property type="entry name" value="PPR"/>
    <property type="match status" value="1"/>
</dbReference>
<dbReference type="InterPro" id="IPR056561">
    <property type="entry name" value="NFP_LYK_LysM1"/>
</dbReference>
<dbReference type="InterPro" id="IPR056562">
    <property type="entry name" value="LysM2_CERK1_LYK3_4_5"/>
</dbReference>
<dbReference type="GO" id="GO:0004672">
    <property type="term" value="F:protein kinase activity"/>
    <property type="evidence" value="ECO:0007669"/>
    <property type="project" value="InterPro"/>
</dbReference>
<comment type="caution">
    <text evidence="16">The sequence shown here is derived from an EMBL/GenBank/DDBJ whole genome shotgun (WGS) entry which is preliminary data.</text>
</comment>
<feature type="region of interest" description="Disordered" evidence="12">
    <location>
        <begin position="678"/>
        <end position="707"/>
    </location>
</feature>
<dbReference type="Pfam" id="PF23473">
    <property type="entry name" value="LysM3_LYK4_5"/>
    <property type="match status" value="1"/>
</dbReference>
<dbReference type="Pfam" id="PF00069">
    <property type="entry name" value="Pkinase"/>
    <property type="match status" value="1"/>
</dbReference>
<evidence type="ECO:0000256" key="13">
    <source>
        <dbReference type="SAM" id="Phobius"/>
    </source>
</evidence>
<dbReference type="InterPro" id="IPR018392">
    <property type="entry name" value="LysM"/>
</dbReference>
<keyword evidence="4" id="KW-0732">Signal</keyword>
<dbReference type="InterPro" id="IPR000719">
    <property type="entry name" value="Prot_kinase_dom"/>
</dbReference>
<dbReference type="InterPro" id="IPR056563">
    <property type="entry name" value="LysM3_LYK4_5"/>
</dbReference>
<evidence type="ECO:0008006" key="18">
    <source>
        <dbReference type="Google" id="ProtNLM"/>
    </source>
</evidence>
<keyword evidence="6" id="KW-0547">Nucleotide-binding</keyword>
<dbReference type="InterPro" id="IPR011009">
    <property type="entry name" value="Kinase-like_dom_sf"/>
</dbReference>
<feature type="compositionally biased region" description="Pro residues" evidence="12">
    <location>
        <begin position="687"/>
        <end position="698"/>
    </location>
</feature>
<evidence type="ECO:0000313" key="16">
    <source>
        <dbReference type="EMBL" id="RRT50465.1"/>
    </source>
</evidence>
<evidence type="ECO:0000256" key="6">
    <source>
        <dbReference type="ARBA" id="ARBA00022741"/>
    </source>
</evidence>
<dbReference type="Pfam" id="PF13041">
    <property type="entry name" value="PPR_2"/>
    <property type="match status" value="3"/>
</dbReference>
<dbReference type="Pfam" id="PF23472">
    <property type="entry name" value="LysM2_CERK1_LYK3_4_5"/>
    <property type="match status" value="1"/>
</dbReference>
<keyword evidence="2" id="KW-1003">Cell membrane</keyword>
<dbReference type="Gene3D" id="1.10.510.10">
    <property type="entry name" value="Transferase(Phosphotransferase) domain 1"/>
    <property type="match status" value="1"/>
</dbReference>
<dbReference type="FunFam" id="1.25.40.10:FF:000345">
    <property type="entry name" value="Pentatricopeptide repeat-containing protein"/>
    <property type="match status" value="1"/>
</dbReference>
<dbReference type="PROSITE" id="PS51782">
    <property type="entry name" value="LYSM"/>
    <property type="match status" value="1"/>
</dbReference>
<evidence type="ECO:0000256" key="10">
    <source>
        <dbReference type="ARBA" id="ARBA00023157"/>
    </source>
</evidence>
<evidence type="ECO:0000256" key="8">
    <source>
        <dbReference type="ARBA" id="ARBA00022989"/>
    </source>
</evidence>
<keyword evidence="10" id="KW-1015">Disulfide bond</keyword>
<dbReference type="SUPFAM" id="SSF48452">
    <property type="entry name" value="TPR-like"/>
    <property type="match status" value="1"/>
</dbReference>
<dbReference type="Gene3D" id="3.10.350.10">
    <property type="entry name" value="LysM domain"/>
    <property type="match status" value="1"/>
</dbReference>
<keyword evidence="8 13" id="KW-1133">Transmembrane helix</keyword>
<evidence type="ECO:0000259" key="15">
    <source>
        <dbReference type="PROSITE" id="PS51782"/>
    </source>
</evidence>
<name>A0A426YFF8_ENSVE</name>
<keyword evidence="7" id="KW-0067">ATP-binding</keyword>
<dbReference type="PROSITE" id="PS51375">
    <property type="entry name" value="PPR"/>
    <property type="match status" value="4"/>
</dbReference>
<keyword evidence="5" id="KW-0677">Repeat</keyword>
<comment type="subcellular location">
    <subcellularLocation>
        <location evidence="1">Cell membrane</location>
        <topology evidence="1">Single-pass membrane protein</topology>
    </subcellularLocation>
</comment>
<dbReference type="EMBL" id="AMZH03012754">
    <property type="protein sequence ID" value="RRT50465.1"/>
    <property type="molecule type" value="Genomic_DNA"/>
</dbReference>
<accession>A0A426YFF8</accession>
<dbReference type="InterPro" id="IPR052611">
    <property type="entry name" value="Plant_RLK_LysM"/>
</dbReference>
<feature type="repeat" description="PPR" evidence="11">
    <location>
        <begin position="223"/>
        <end position="257"/>
    </location>
</feature>
<sequence length="1102" mass="121600">MYVCMGSPEFESMTRSNPMLKRFSLGSPTRLPVALFQPPRTSLTSDSTTAVGFHESEQSLISSLESCSTLRDLSQVHARIVRTGFEQHVFVVGRLISFCSGSEQRGCMDYASAVFRRLNWPDGFLWNTMIRGFGRANRPAEAFLFYRRMREAGKNADNFTFSFLLKICGQLSAVELGKQVHCCVLKVGVDSHVFVCNSLIHTHALFDDMVAARQVFEESSERDLVSWNSLIAGYVHCGLHHEALKTFLRMLRSSFLAPDEITLVVILSACSRLGALDFGRWVHSTVSSSAGGCRLPVTNSLIDMYAKCGAIDRAVEVFDDMTERDTVSWNSLILGLAMHGRAAEAISLFERMRRCELEEPNDITFLGVLCACSHGGLVEEGRRYFDKMTRDCSIFPSIIHYGCLVDILGRAGQVREAYQVIREMPMECTAVVWRTLLGACRVHGDLELGRRVQEHLEELEPDHSSDYMLLSHLYAKAGHWGDVFEVREAMRERRVQKPEAGNSSVNIPYQSPVSIAYLLSADAGNISRINGVATEFATVPKDQLVLVPVPCSCSGGYYQHNVSYTFTSGNTYFMVANDTYQGLSTCQALIAQNPYGSLNLTAGLRVDVPLRCACPTAEQTSGGIKYLLTYIITWGDDVPTIADRFHADYQAVLHANNLSSSSTIYPFTTLLVPLETEPTKDEVASPPSAPPPSQPADTPPNDGSGSSSSGHKWVFVGVGIGVGLLALCCAGGLIWFLCYRRRWRRRLHVPDVPVPLKTAESSAVYSELSDKRSGPPTSVSAQSVRSAIESLTVYEFRALEAATAAFGEDHRIMGSVYRGVINGDAAAIKRLKGDVSNEINILKQINHSNVIRLSGFCLHDGNTYLVYEFAEKGSLGDWLHHHHNIKKDSSSCLSWKERVQIAHDVAHGLNYLHNYANPPYVHQNLKSSNILLDGELRAKIANFGLARPVEDGERPHLTRHVVGTQGYMAPEYLEHGLVTPKLDVFAFGVVMLELLSGKEAAVAKEEEGEKEETLLWARVGTVMTGEDARGGLMAFLDPCLGRQYPLELAHAMAELAMLCVARDPRSRPSMTEVLVSLSGIHDSTLDWDPSDVADSSSMIHGR</sequence>
<dbReference type="AlphaFoldDB" id="A0A426YFF8"/>